<dbReference type="Proteomes" id="UP000316330">
    <property type="component" value="Unassembled WGS sequence"/>
</dbReference>
<dbReference type="CDD" id="cd08255">
    <property type="entry name" value="2-desacetyl-2-hydroxyethyl_bacteriochlorophyllide_like"/>
    <property type="match status" value="1"/>
</dbReference>
<evidence type="ECO:0000256" key="5">
    <source>
        <dbReference type="ARBA" id="ARBA00023002"/>
    </source>
</evidence>
<dbReference type="OrthoDB" id="9781031at2"/>
<evidence type="ECO:0000256" key="2">
    <source>
        <dbReference type="ARBA" id="ARBA00008072"/>
    </source>
</evidence>
<dbReference type="InterPro" id="IPR011032">
    <property type="entry name" value="GroES-like_sf"/>
</dbReference>
<dbReference type="RefSeq" id="WP_144705340.1">
    <property type="nucleotide sequence ID" value="NZ_VNJJ01000012.1"/>
</dbReference>
<dbReference type="InterPro" id="IPR013149">
    <property type="entry name" value="ADH-like_C"/>
</dbReference>
<keyword evidence="5" id="KW-0560">Oxidoreductase</keyword>
<keyword evidence="3" id="KW-0479">Metal-binding</keyword>
<keyword evidence="4" id="KW-0862">Zinc</keyword>
<dbReference type="InterPro" id="IPR036291">
    <property type="entry name" value="NAD(P)-bd_dom_sf"/>
</dbReference>
<dbReference type="SUPFAM" id="SSF50129">
    <property type="entry name" value="GroES-like"/>
    <property type="match status" value="1"/>
</dbReference>
<dbReference type="Gene3D" id="3.90.180.10">
    <property type="entry name" value="Medium-chain alcohol dehydrogenases, catalytic domain"/>
    <property type="match status" value="2"/>
</dbReference>
<dbReference type="GO" id="GO:0016491">
    <property type="term" value="F:oxidoreductase activity"/>
    <property type="evidence" value="ECO:0007669"/>
    <property type="project" value="UniProtKB-KW"/>
</dbReference>
<name>A0A559JBZ9_9BACL</name>
<evidence type="ECO:0000313" key="8">
    <source>
        <dbReference type="EMBL" id="TVX97395.1"/>
    </source>
</evidence>
<comment type="cofactor">
    <cofactor evidence="1">
        <name>Zn(2+)</name>
        <dbReference type="ChEBI" id="CHEBI:29105"/>
    </cofactor>
</comment>
<dbReference type="PANTHER" id="PTHR43350:SF19">
    <property type="entry name" value="D-GULOSIDE 3-DEHYDROGENASE"/>
    <property type="match status" value="1"/>
</dbReference>
<dbReference type="Pfam" id="PF08240">
    <property type="entry name" value="ADH_N"/>
    <property type="match status" value="1"/>
</dbReference>
<dbReference type="InterPro" id="IPR013154">
    <property type="entry name" value="ADH-like_N"/>
</dbReference>
<keyword evidence="9" id="KW-1185">Reference proteome</keyword>
<feature type="domain" description="Alcohol dehydrogenase-like N-terminal" evidence="7">
    <location>
        <begin position="28"/>
        <end position="87"/>
    </location>
</feature>
<proteinExistence type="inferred from homology"/>
<evidence type="ECO:0000256" key="1">
    <source>
        <dbReference type="ARBA" id="ARBA00001947"/>
    </source>
</evidence>
<sequence>MDNKEIVFTAPWEVEVREAALSPKALAAHEVLVKKKYTLISPGTELACLSGNEKWFRMPGVPGYAAVSEVVETGNGVTDFAKGDLVFHYGDHSAYQVVSAEGVFLKVPPGIPLQWVPFTRMATVAFTSVRVSDIELGDHVVVTGLGLIGNMASQLAKLQGATVFGIDFSEHRLQMAAKTGLDAGFSAGSEDVHDQIKQLTNGEGVSALIEATGVPKAVVDNLPLLARYGELILLGSPRGEYQTNVTEVLNYVHLINYGSLTFKGAHEWRYPVARDPFVKHSLVRNSQIVFDLMANKKLQIEPLISHVLKPEEAPTAYEGLKNDKERYHGVVFDWS</sequence>
<evidence type="ECO:0000259" key="6">
    <source>
        <dbReference type="Pfam" id="PF00107"/>
    </source>
</evidence>
<dbReference type="AlphaFoldDB" id="A0A559JBZ9"/>
<protein>
    <submittedName>
        <fullName evidence="8">Zinc-binding alcohol dehydrogenase</fullName>
    </submittedName>
</protein>
<evidence type="ECO:0000259" key="7">
    <source>
        <dbReference type="Pfam" id="PF08240"/>
    </source>
</evidence>
<reference evidence="8 9" key="1">
    <citation type="submission" date="2019-07" db="EMBL/GenBank/DDBJ databases">
        <authorList>
            <person name="Kim J."/>
        </authorList>
    </citation>
    <scope>NUCLEOTIDE SEQUENCE [LARGE SCALE GENOMIC DNA]</scope>
    <source>
        <strain evidence="8 9">G13</strain>
    </source>
</reference>
<evidence type="ECO:0000256" key="3">
    <source>
        <dbReference type="ARBA" id="ARBA00022723"/>
    </source>
</evidence>
<gene>
    <name evidence="8" type="ORF">FPZ45_18865</name>
</gene>
<dbReference type="SUPFAM" id="SSF51735">
    <property type="entry name" value="NAD(P)-binding Rossmann-fold domains"/>
    <property type="match status" value="1"/>
</dbReference>
<dbReference type="GO" id="GO:0046872">
    <property type="term" value="F:metal ion binding"/>
    <property type="evidence" value="ECO:0007669"/>
    <property type="project" value="UniProtKB-KW"/>
</dbReference>
<feature type="domain" description="Alcohol dehydrogenase-like C-terminal" evidence="6">
    <location>
        <begin position="148"/>
        <end position="268"/>
    </location>
</feature>
<organism evidence="8 9">
    <name type="scientific">Cohnella terricola</name>
    <dbReference type="NCBI Taxonomy" id="1289167"/>
    <lineage>
        <taxon>Bacteria</taxon>
        <taxon>Bacillati</taxon>
        <taxon>Bacillota</taxon>
        <taxon>Bacilli</taxon>
        <taxon>Bacillales</taxon>
        <taxon>Paenibacillaceae</taxon>
        <taxon>Cohnella</taxon>
    </lineage>
</organism>
<dbReference type="EMBL" id="VNJJ01000012">
    <property type="protein sequence ID" value="TVX97395.1"/>
    <property type="molecule type" value="Genomic_DNA"/>
</dbReference>
<evidence type="ECO:0000313" key="9">
    <source>
        <dbReference type="Proteomes" id="UP000316330"/>
    </source>
</evidence>
<accession>A0A559JBZ9</accession>
<evidence type="ECO:0000256" key="4">
    <source>
        <dbReference type="ARBA" id="ARBA00022833"/>
    </source>
</evidence>
<comment type="similarity">
    <text evidence="2">Belongs to the zinc-containing alcohol dehydrogenase family.</text>
</comment>
<dbReference type="Gene3D" id="3.40.50.720">
    <property type="entry name" value="NAD(P)-binding Rossmann-like Domain"/>
    <property type="match status" value="1"/>
</dbReference>
<dbReference type="PANTHER" id="PTHR43350">
    <property type="entry name" value="NAD-DEPENDENT ALCOHOL DEHYDROGENASE"/>
    <property type="match status" value="1"/>
</dbReference>
<comment type="caution">
    <text evidence="8">The sequence shown here is derived from an EMBL/GenBank/DDBJ whole genome shotgun (WGS) entry which is preliminary data.</text>
</comment>
<dbReference type="Pfam" id="PF00107">
    <property type="entry name" value="ADH_zinc_N"/>
    <property type="match status" value="1"/>
</dbReference>